<accession>A0A9P5XH90</accession>
<name>A0A9P5XH90_9AGAR</name>
<sequence>MRSRSTFAPPSGLTRTPELALPNIAPPILNAGPSTTCSALIHVLGCGSAHRFFLLLKTCRERSDARSAPTSHQLWIPSRVPITSETRSSVNQRSARFFNPFVCPDDR</sequence>
<keyword evidence="3" id="KW-1185">Reference proteome</keyword>
<gene>
    <name evidence="1" type="ORF">P691DRAFT_482458</name>
    <name evidence="2" type="ORF">P691DRAFT_482476</name>
</gene>
<reference evidence="1" key="1">
    <citation type="submission" date="2020-11" db="EMBL/GenBank/DDBJ databases">
        <authorList>
            <consortium name="DOE Joint Genome Institute"/>
            <person name="Ahrendt S."/>
            <person name="Riley R."/>
            <person name="Andreopoulos W."/>
            <person name="Labutti K."/>
            <person name="Pangilinan J."/>
            <person name="Ruiz-Duenas F.J."/>
            <person name="Barrasa J.M."/>
            <person name="Sanchez-Garcia M."/>
            <person name="Camarero S."/>
            <person name="Miyauchi S."/>
            <person name="Serrano A."/>
            <person name="Linde D."/>
            <person name="Babiker R."/>
            <person name="Drula E."/>
            <person name="Ayuso-Fernandez I."/>
            <person name="Pacheco R."/>
            <person name="Padilla G."/>
            <person name="Ferreira P."/>
            <person name="Barriuso J."/>
            <person name="Kellner H."/>
            <person name="Castanera R."/>
            <person name="Alfaro M."/>
            <person name="Ramirez L."/>
            <person name="Pisabarro A.G."/>
            <person name="Kuo A."/>
            <person name="Tritt A."/>
            <person name="Lipzen A."/>
            <person name="He G."/>
            <person name="Yan M."/>
            <person name="Ng V."/>
            <person name="Cullen D."/>
            <person name="Martin F."/>
            <person name="Rosso M.-N."/>
            <person name="Henrissat B."/>
            <person name="Hibbett D."/>
            <person name="Martinez A.T."/>
            <person name="Grigoriev I.V."/>
        </authorList>
    </citation>
    <scope>NUCLEOTIDE SEQUENCE</scope>
    <source>
        <strain evidence="1">MF-IS2</strain>
    </source>
</reference>
<protein>
    <submittedName>
        <fullName evidence="1">Uncharacterized protein</fullName>
    </submittedName>
</protein>
<evidence type="ECO:0000313" key="3">
    <source>
        <dbReference type="Proteomes" id="UP000807342"/>
    </source>
</evidence>
<organism evidence="1 3">
    <name type="scientific">Macrolepiota fuliginosa MF-IS2</name>
    <dbReference type="NCBI Taxonomy" id="1400762"/>
    <lineage>
        <taxon>Eukaryota</taxon>
        <taxon>Fungi</taxon>
        <taxon>Dikarya</taxon>
        <taxon>Basidiomycota</taxon>
        <taxon>Agaricomycotina</taxon>
        <taxon>Agaricomycetes</taxon>
        <taxon>Agaricomycetidae</taxon>
        <taxon>Agaricales</taxon>
        <taxon>Agaricineae</taxon>
        <taxon>Agaricaceae</taxon>
        <taxon>Macrolepiota</taxon>
    </lineage>
</organism>
<proteinExistence type="predicted"/>
<dbReference type="EMBL" id="MU151109">
    <property type="protein sequence ID" value="KAF9450252.1"/>
    <property type="molecule type" value="Genomic_DNA"/>
</dbReference>
<dbReference type="AlphaFoldDB" id="A0A9P5XH90"/>
<evidence type="ECO:0000313" key="2">
    <source>
        <dbReference type="EMBL" id="KAF9450254.1"/>
    </source>
</evidence>
<dbReference type="EMBL" id="MU151109">
    <property type="protein sequence ID" value="KAF9450254.1"/>
    <property type="molecule type" value="Genomic_DNA"/>
</dbReference>
<comment type="caution">
    <text evidence="1">The sequence shown here is derived from an EMBL/GenBank/DDBJ whole genome shotgun (WGS) entry which is preliminary data.</text>
</comment>
<evidence type="ECO:0000313" key="1">
    <source>
        <dbReference type="EMBL" id="KAF9450252.1"/>
    </source>
</evidence>
<dbReference type="Proteomes" id="UP000807342">
    <property type="component" value="Unassembled WGS sequence"/>
</dbReference>